<comment type="pathway">
    <text evidence="3 12">Cofactor biosynthesis; tetrahydrofolate biosynthesis; 7,8-dihydrofolate from 2-amino-4-hydroxy-6-hydroxymethyl-7,8-dihydropteridine diphosphate and 4-aminobenzoate: step 1/2.</text>
</comment>
<comment type="cofactor">
    <cofactor evidence="2 12">
        <name>Mg(2+)</name>
        <dbReference type="ChEBI" id="CHEBI:18420"/>
    </cofactor>
</comment>
<evidence type="ECO:0000256" key="6">
    <source>
        <dbReference type="ARBA" id="ARBA00016919"/>
    </source>
</evidence>
<keyword evidence="7 12" id="KW-0808">Transferase</keyword>
<evidence type="ECO:0000256" key="8">
    <source>
        <dbReference type="ARBA" id="ARBA00022723"/>
    </source>
</evidence>
<comment type="function">
    <text evidence="12">Catalyzes the condensation of para-aminobenzoate (pABA) with 6-hydroxymethyl-7,8-dihydropterin diphosphate (DHPt-PP) to form 7,8-dihydropteroate (H2Pte), the immediate precursor of folate derivatives.</text>
</comment>
<keyword evidence="8 12" id="KW-0479">Metal-binding</keyword>
<comment type="caution">
    <text evidence="14">The sequence shown here is derived from an EMBL/GenBank/DDBJ whole genome shotgun (WGS) entry which is preliminary data.</text>
</comment>
<organism evidence="14 15">
    <name type="scientific">Methylotenera oryzisoli</name>
    <dbReference type="NCBI Taxonomy" id="2080758"/>
    <lineage>
        <taxon>Bacteria</taxon>
        <taxon>Pseudomonadati</taxon>
        <taxon>Pseudomonadota</taxon>
        <taxon>Betaproteobacteria</taxon>
        <taxon>Nitrosomonadales</taxon>
        <taxon>Methylophilaceae</taxon>
        <taxon>Methylotenera</taxon>
    </lineage>
</organism>
<dbReference type="GO" id="GO:0046656">
    <property type="term" value="P:folic acid biosynthetic process"/>
    <property type="evidence" value="ECO:0007669"/>
    <property type="project" value="UniProtKB-KW"/>
</dbReference>
<dbReference type="GO" id="GO:0046654">
    <property type="term" value="P:tetrahydrofolate biosynthetic process"/>
    <property type="evidence" value="ECO:0007669"/>
    <property type="project" value="UniProtKB-UniPathway"/>
</dbReference>
<sequence>MQTQYQFNCGKYQLNLSRPHVMGIVNVTPDSFSDGGKYTSTDLAVAHGLELIAQGADILDIGGESTRPGAEPVSLDEELRRVIPVIEALSAVSTVPLSIDTYKPEVMRQAIFAGVDIVNDIRALQEKHAVEIVANSNAGVCLMHMQGMPQTMQLAPSYQDVVAEVKQFLIERMQVVMSAGIAKERIVLDPGFGFGKTTAHNIALIQHLGEIGELGPLLVGLSRKSVLGKIAGGDEQQRLHAGLAASVISAMKGAKIVRVHDVKATVDALKVVTAVLPA</sequence>
<evidence type="ECO:0000256" key="3">
    <source>
        <dbReference type="ARBA" id="ARBA00004763"/>
    </source>
</evidence>
<dbReference type="InterPro" id="IPR006390">
    <property type="entry name" value="DHP_synth_dom"/>
</dbReference>
<proteinExistence type="inferred from homology"/>
<evidence type="ECO:0000313" key="14">
    <source>
        <dbReference type="EMBL" id="TFW70586.1"/>
    </source>
</evidence>
<dbReference type="EMBL" id="PQVH01000012">
    <property type="protein sequence ID" value="TFW70586.1"/>
    <property type="molecule type" value="Genomic_DNA"/>
</dbReference>
<dbReference type="NCBIfam" id="TIGR01496">
    <property type="entry name" value="DHPS"/>
    <property type="match status" value="1"/>
</dbReference>
<dbReference type="InterPro" id="IPR000489">
    <property type="entry name" value="Pterin-binding_dom"/>
</dbReference>
<dbReference type="Gene3D" id="3.20.20.20">
    <property type="entry name" value="Dihydropteroate synthase-like"/>
    <property type="match status" value="1"/>
</dbReference>
<dbReference type="InterPro" id="IPR011005">
    <property type="entry name" value="Dihydropteroate_synth-like_sf"/>
</dbReference>
<dbReference type="AlphaFoldDB" id="A0A4Y9VR05"/>
<protein>
    <recommendedName>
        <fullName evidence="6 12">Dihydropteroate synthase</fullName>
        <shortName evidence="12">DHPS</shortName>
        <ecNumber evidence="5 12">2.5.1.15</ecNumber>
    </recommendedName>
    <alternativeName>
        <fullName evidence="11 12">Dihydropteroate pyrophosphorylase</fullName>
    </alternativeName>
</protein>
<dbReference type="RefSeq" id="WP_135278391.1">
    <property type="nucleotide sequence ID" value="NZ_PQVH01000012.1"/>
</dbReference>
<evidence type="ECO:0000256" key="5">
    <source>
        <dbReference type="ARBA" id="ARBA00012458"/>
    </source>
</evidence>
<dbReference type="GO" id="GO:0046872">
    <property type="term" value="F:metal ion binding"/>
    <property type="evidence" value="ECO:0007669"/>
    <property type="project" value="UniProtKB-KW"/>
</dbReference>
<dbReference type="PANTHER" id="PTHR20941">
    <property type="entry name" value="FOLATE SYNTHESIS PROTEINS"/>
    <property type="match status" value="1"/>
</dbReference>
<keyword evidence="15" id="KW-1185">Reference proteome</keyword>
<feature type="domain" description="Pterin-binding" evidence="13">
    <location>
        <begin position="19"/>
        <end position="270"/>
    </location>
</feature>
<dbReference type="PROSITE" id="PS50972">
    <property type="entry name" value="PTERIN_BINDING"/>
    <property type="match status" value="1"/>
</dbReference>
<dbReference type="CDD" id="cd00739">
    <property type="entry name" value="DHPS"/>
    <property type="match status" value="1"/>
</dbReference>
<evidence type="ECO:0000256" key="9">
    <source>
        <dbReference type="ARBA" id="ARBA00022842"/>
    </source>
</evidence>
<gene>
    <name evidence="14" type="primary">folP</name>
    <name evidence="14" type="ORF">C3Y98_09710</name>
</gene>
<evidence type="ECO:0000259" key="13">
    <source>
        <dbReference type="PROSITE" id="PS50972"/>
    </source>
</evidence>
<evidence type="ECO:0000256" key="7">
    <source>
        <dbReference type="ARBA" id="ARBA00022679"/>
    </source>
</evidence>
<dbReference type="PANTHER" id="PTHR20941:SF1">
    <property type="entry name" value="FOLIC ACID SYNTHESIS PROTEIN FOL1"/>
    <property type="match status" value="1"/>
</dbReference>
<keyword evidence="10 12" id="KW-0289">Folate biosynthesis</keyword>
<dbReference type="UniPathway" id="UPA00077">
    <property type="reaction ID" value="UER00156"/>
</dbReference>
<reference evidence="14 15" key="1">
    <citation type="submission" date="2018-02" db="EMBL/GenBank/DDBJ databases">
        <title>A novel lanthanide dependent methylotroph, Methylotenera sp. La3113.</title>
        <authorList>
            <person name="Lv H."/>
            <person name="Tani A."/>
        </authorList>
    </citation>
    <scope>NUCLEOTIDE SEQUENCE [LARGE SCALE GENOMIC DNA]</scope>
    <source>
        <strain evidence="14 15">La3113</strain>
    </source>
</reference>
<comment type="catalytic activity">
    <reaction evidence="1">
        <text>(7,8-dihydropterin-6-yl)methyl diphosphate + 4-aminobenzoate = 7,8-dihydropteroate + diphosphate</text>
        <dbReference type="Rhea" id="RHEA:19949"/>
        <dbReference type="ChEBI" id="CHEBI:17836"/>
        <dbReference type="ChEBI" id="CHEBI:17839"/>
        <dbReference type="ChEBI" id="CHEBI:33019"/>
        <dbReference type="ChEBI" id="CHEBI:72950"/>
        <dbReference type="EC" id="2.5.1.15"/>
    </reaction>
</comment>
<evidence type="ECO:0000256" key="10">
    <source>
        <dbReference type="ARBA" id="ARBA00022909"/>
    </source>
</evidence>
<evidence type="ECO:0000256" key="4">
    <source>
        <dbReference type="ARBA" id="ARBA00009503"/>
    </source>
</evidence>
<dbReference type="GO" id="GO:0005829">
    <property type="term" value="C:cytosol"/>
    <property type="evidence" value="ECO:0007669"/>
    <property type="project" value="TreeGrafter"/>
</dbReference>
<keyword evidence="9 12" id="KW-0460">Magnesium</keyword>
<accession>A0A4Y9VR05</accession>
<dbReference type="FunFam" id="3.20.20.20:FF:000006">
    <property type="entry name" value="Dihydropteroate synthase"/>
    <property type="match status" value="1"/>
</dbReference>
<dbReference type="PROSITE" id="PS00793">
    <property type="entry name" value="DHPS_2"/>
    <property type="match status" value="1"/>
</dbReference>
<dbReference type="SUPFAM" id="SSF51717">
    <property type="entry name" value="Dihydropteroate synthetase-like"/>
    <property type="match status" value="1"/>
</dbReference>
<evidence type="ECO:0000256" key="11">
    <source>
        <dbReference type="ARBA" id="ARBA00030193"/>
    </source>
</evidence>
<comment type="similarity">
    <text evidence="4 12">Belongs to the DHPS family.</text>
</comment>
<evidence type="ECO:0000256" key="12">
    <source>
        <dbReference type="RuleBase" id="RU361205"/>
    </source>
</evidence>
<name>A0A4Y9VR05_9PROT</name>
<evidence type="ECO:0000256" key="2">
    <source>
        <dbReference type="ARBA" id="ARBA00001946"/>
    </source>
</evidence>
<dbReference type="Proteomes" id="UP000297706">
    <property type="component" value="Unassembled WGS sequence"/>
</dbReference>
<dbReference type="Pfam" id="PF00809">
    <property type="entry name" value="Pterin_bind"/>
    <property type="match status" value="1"/>
</dbReference>
<dbReference type="InterPro" id="IPR045031">
    <property type="entry name" value="DHP_synth-like"/>
</dbReference>
<dbReference type="EC" id="2.5.1.15" evidence="5 12"/>
<dbReference type="PROSITE" id="PS00792">
    <property type="entry name" value="DHPS_1"/>
    <property type="match status" value="1"/>
</dbReference>
<dbReference type="OrthoDB" id="9811744at2"/>
<dbReference type="GO" id="GO:0004156">
    <property type="term" value="F:dihydropteroate synthase activity"/>
    <property type="evidence" value="ECO:0007669"/>
    <property type="project" value="UniProtKB-EC"/>
</dbReference>
<evidence type="ECO:0000313" key="15">
    <source>
        <dbReference type="Proteomes" id="UP000297706"/>
    </source>
</evidence>
<evidence type="ECO:0000256" key="1">
    <source>
        <dbReference type="ARBA" id="ARBA00000012"/>
    </source>
</evidence>